<keyword evidence="7" id="KW-0521">NADP</keyword>
<evidence type="ECO:0000256" key="5">
    <source>
        <dbReference type="ARBA" id="ARBA00022755"/>
    </source>
</evidence>
<dbReference type="GO" id="GO:0009086">
    <property type="term" value="P:methionine biosynthetic process"/>
    <property type="evidence" value="ECO:0007669"/>
    <property type="project" value="UniProtKB-KW"/>
</dbReference>
<evidence type="ECO:0000256" key="11">
    <source>
        <dbReference type="ARBA" id="ARBA00023268"/>
    </source>
</evidence>
<dbReference type="GO" id="GO:0035999">
    <property type="term" value="P:tetrahydrofolate interconversion"/>
    <property type="evidence" value="ECO:0007669"/>
    <property type="project" value="TreeGrafter"/>
</dbReference>
<dbReference type="InterPro" id="IPR020630">
    <property type="entry name" value="THF_DH/CycHdrlase_cat_dom"/>
</dbReference>
<keyword evidence="11" id="KW-0511">Multifunctional enzyme</keyword>
<dbReference type="Gene3D" id="3.40.50.10860">
    <property type="entry name" value="Leucine Dehydrogenase, chain A, domain 1"/>
    <property type="match status" value="1"/>
</dbReference>
<feature type="domain" description="Tetrahydrofolate dehydrogenase/cyclohydrolase NAD(P)-binding" evidence="13">
    <location>
        <begin position="140"/>
        <end position="239"/>
    </location>
</feature>
<evidence type="ECO:0000256" key="8">
    <source>
        <dbReference type="ARBA" id="ARBA00023002"/>
    </source>
</evidence>
<dbReference type="EMBL" id="LIDM01000227">
    <property type="protein sequence ID" value="KRP31854.1"/>
    <property type="molecule type" value="Genomic_DNA"/>
</dbReference>
<evidence type="ECO:0000259" key="13">
    <source>
        <dbReference type="Pfam" id="PF02882"/>
    </source>
</evidence>
<dbReference type="Pfam" id="PF02882">
    <property type="entry name" value="THF_DHG_CYH_C"/>
    <property type="match status" value="1"/>
</dbReference>
<accession>A0A0R2XER5</accession>
<dbReference type="PRINTS" id="PR00085">
    <property type="entry name" value="THFDHDRGNASE"/>
</dbReference>
<dbReference type="InterPro" id="IPR046346">
    <property type="entry name" value="Aminoacid_DH-like_N_sf"/>
</dbReference>
<evidence type="ECO:0000256" key="2">
    <source>
        <dbReference type="ARBA" id="ARBA00011738"/>
    </source>
</evidence>
<comment type="pathway">
    <text evidence="1">One-carbon metabolism; tetrahydrofolate interconversion.</text>
</comment>
<evidence type="ECO:0000313" key="15">
    <source>
        <dbReference type="Proteomes" id="UP000051557"/>
    </source>
</evidence>
<evidence type="ECO:0000256" key="6">
    <source>
        <dbReference type="ARBA" id="ARBA00022801"/>
    </source>
</evidence>
<keyword evidence="8" id="KW-0560">Oxidoreductase</keyword>
<keyword evidence="6 14" id="KW-0378">Hydrolase</keyword>
<gene>
    <name evidence="14" type="ORF">ABS32_05755</name>
</gene>
<comment type="caution">
    <text evidence="14">The sequence shown here is derived from an EMBL/GenBank/DDBJ whole genome shotgun (WGS) entry which is preliminary data.</text>
</comment>
<dbReference type="InterPro" id="IPR000672">
    <property type="entry name" value="THF_DH/CycHdrlase"/>
</dbReference>
<feature type="domain" description="Tetrahydrofolate dehydrogenase/cyclohydrolase catalytic" evidence="12">
    <location>
        <begin position="6"/>
        <end position="120"/>
    </location>
</feature>
<sequence>MSTRILDGEAFASQIHRETASRVVALSKRGITPRLVFIRVGEDPASRAYVSRKETRAKEVGLTSETIVLPETITLAQLLAQIDALNADPKVHGILIQSPLPSALPNEQVYARVSPAKDVDGFHPVNFGKLLLGDPTGFLPCTPAGIMEILRLGKIPTRGKHAVVVGRGQIVGRPLAVLLARKSTHADCTVTLAHSSTPNLPSITRQADILIGALGRPLFLTQEHVQPGATVIDVGVNRIPDTSS</sequence>
<dbReference type="Gene3D" id="3.40.50.720">
    <property type="entry name" value="NAD(P)-binding Rossmann-like Domain"/>
    <property type="match status" value="1"/>
</dbReference>
<dbReference type="PANTHER" id="PTHR48099">
    <property type="entry name" value="C-1-TETRAHYDROFOLATE SYNTHASE, CYTOPLASMIC-RELATED"/>
    <property type="match status" value="1"/>
</dbReference>
<evidence type="ECO:0000313" key="14">
    <source>
        <dbReference type="EMBL" id="KRP31854.1"/>
    </source>
</evidence>
<keyword evidence="4" id="KW-0028">Amino-acid biosynthesis</keyword>
<dbReference type="SUPFAM" id="SSF53223">
    <property type="entry name" value="Aminoacid dehydrogenase-like, N-terminal domain"/>
    <property type="match status" value="1"/>
</dbReference>
<dbReference type="SUPFAM" id="SSF51735">
    <property type="entry name" value="NAD(P)-binding Rossmann-fold domains"/>
    <property type="match status" value="1"/>
</dbReference>
<comment type="subunit">
    <text evidence="2">Homodimer.</text>
</comment>
<feature type="non-terminal residue" evidence="14">
    <location>
        <position position="244"/>
    </location>
</feature>
<evidence type="ECO:0000259" key="12">
    <source>
        <dbReference type="Pfam" id="PF00763"/>
    </source>
</evidence>
<dbReference type="GO" id="GO:0005829">
    <property type="term" value="C:cytosol"/>
    <property type="evidence" value="ECO:0007669"/>
    <property type="project" value="TreeGrafter"/>
</dbReference>
<reference evidence="14 15" key="1">
    <citation type="submission" date="2015-10" db="EMBL/GenBank/DDBJ databases">
        <title>Metagenome-Assembled Genomes uncover a global brackish microbiome.</title>
        <authorList>
            <person name="Hugerth L.W."/>
            <person name="Larsson J."/>
            <person name="Alneberg J."/>
            <person name="Lindh M.V."/>
            <person name="Legrand C."/>
            <person name="Pinhassi J."/>
            <person name="Andersson A.F."/>
        </authorList>
    </citation>
    <scope>NUCLEOTIDE SEQUENCE [LARGE SCALE GENOMIC DNA]</scope>
    <source>
        <strain evidence="14">BACL9 MAG-120820-bin42</strain>
    </source>
</reference>
<dbReference type="CDD" id="cd01080">
    <property type="entry name" value="NAD_bind_m-THF_DH_Cyclohyd"/>
    <property type="match status" value="1"/>
</dbReference>
<dbReference type="GO" id="GO:0004488">
    <property type="term" value="F:methylenetetrahydrofolate dehydrogenase (NADP+) activity"/>
    <property type="evidence" value="ECO:0007669"/>
    <property type="project" value="InterPro"/>
</dbReference>
<dbReference type="InterPro" id="IPR020631">
    <property type="entry name" value="THF_DH/CycHdrlase_NAD-bd_dom"/>
</dbReference>
<dbReference type="InterPro" id="IPR036291">
    <property type="entry name" value="NAD(P)-bd_dom_sf"/>
</dbReference>
<organism evidence="14 15">
    <name type="scientific">Verrucomicrobia subdivision 6 bacterium BACL9 MAG-120820-bin42</name>
    <dbReference type="NCBI Taxonomy" id="1655634"/>
    <lineage>
        <taxon>Bacteria</taxon>
        <taxon>Pseudomonadati</taxon>
        <taxon>Verrucomicrobiota</taxon>
        <taxon>Verrucomicrobiia</taxon>
        <taxon>Verrucomicrobiales</taxon>
        <taxon>Verrucomicrobia subdivision 6</taxon>
    </lineage>
</organism>
<dbReference type="Pfam" id="PF00763">
    <property type="entry name" value="THF_DHG_CYH"/>
    <property type="match status" value="1"/>
</dbReference>
<dbReference type="AlphaFoldDB" id="A0A0R2XER5"/>
<keyword evidence="10" id="KW-0486">Methionine biosynthesis</keyword>
<keyword evidence="9" id="KW-0368">Histidine biosynthesis</keyword>
<dbReference type="GO" id="GO:0006164">
    <property type="term" value="P:purine nucleotide biosynthetic process"/>
    <property type="evidence" value="ECO:0007669"/>
    <property type="project" value="UniProtKB-KW"/>
</dbReference>
<dbReference type="GO" id="GO:0004477">
    <property type="term" value="F:methenyltetrahydrofolate cyclohydrolase activity"/>
    <property type="evidence" value="ECO:0007669"/>
    <property type="project" value="TreeGrafter"/>
</dbReference>
<name>A0A0R2XER5_9BACT</name>
<evidence type="ECO:0000256" key="3">
    <source>
        <dbReference type="ARBA" id="ARBA00022563"/>
    </source>
</evidence>
<dbReference type="HAMAP" id="MF_01576">
    <property type="entry name" value="THF_DHG_CYH"/>
    <property type="match status" value="1"/>
</dbReference>
<proteinExistence type="inferred from homology"/>
<keyword evidence="5" id="KW-0658">Purine biosynthesis</keyword>
<evidence type="ECO:0000256" key="10">
    <source>
        <dbReference type="ARBA" id="ARBA00023167"/>
    </source>
</evidence>
<evidence type="ECO:0000256" key="4">
    <source>
        <dbReference type="ARBA" id="ARBA00022605"/>
    </source>
</evidence>
<evidence type="ECO:0000256" key="7">
    <source>
        <dbReference type="ARBA" id="ARBA00022857"/>
    </source>
</evidence>
<dbReference type="Proteomes" id="UP000051557">
    <property type="component" value="Unassembled WGS sequence"/>
</dbReference>
<evidence type="ECO:0000256" key="1">
    <source>
        <dbReference type="ARBA" id="ARBA00004777"/>
    </source>
</evidence>
<dbReference type="GO" id="GO:0000105">
    <property type="term" value="P:L-histidine biosynthetic process"/>
    <property type="evidence" value="ECO:0007669"/>
    <property type="project" value="UniProtKB-KW"/>
</dbReference>
<dbReference type="FunFam" id="3.40.50.10860:FF:000005">
    <property type="entry name" value="C-1-tetrahydrofolate synthase, cytoplasmic, putative"/>
    <property type="match status" value="1"/>
</dbReference>
<keyword evidence="3" id="KW-0554">One-carbon metabolism</keyword>
<protein>
    <submittedName>
        <fullName evidence="14">Bifunctional 5,10-methylene-tetrahydrofolate dehydrogenase/5,10-methylene-tetrahydrofolate cyclohydrolase</fullName>
    </submittedName>
</protein>
<dbReference type="PANTHER" id="PTHR48099:SF5">
    <property type="entry name" value="C-1-TETRAHYDROFOLATE SYNTHASE, CYTOPLASMIC"/>
    <property type="match status" value="1"/>
</dbReference>
<evidence type="ECO:0000256" key="9">
    <source>
        <dbReference type="ARBA" id="ARBA00023102"/>
    </source>
</evidence>